<dbReference type="InterPro" id="IPR041118">
    <property type="entry name" value="Rx_N"/>
</dbReference>
<evidence type="ECO:0000259" key="7">
    <source>
        <dbReference type="Pfam" id="PF23559"/>
    </source>
</evidence>
<dbReference type="Pfam" id="PF00931">
    <property type="entry name" value="NB-ARC"/>
    <property type="match status" value="1"/>
</dbReference>
<dbReference type="Pfam" id="PF18052">
    <property type="entry name" value="Rx_N"/>
    <property type="match status" value="1"/>
</dbReference>
<accession>A0A2P6S8Z4</accession>
<feature type="domain" description="Disease resistance N-terminal" evidence="6">
    <location>
        <begin position="6"/>
        <end position="98"/>
    </location>
</feature>
<dbReference type="InterPro" id="IPR036388">
    <property type="entry name" value="WH-like_DNA-bd_sf"/>
</dbReference>
<dbReference type="Pfam" id="PF23559">
    <property type="entry name" value="WHD_DRP"/>
    <property type="match status" value="1"/>
</dbReference>
<dbReference type="InterPro" id="IPR058922">
    <property type="entry name" value="WHD_DRP"/>
</dbReference>
<gene>
    <name evidence="8" type="ORF">RchiOBHm_Chr1g0321351</name>
</gene>
<reference evidence="8 9" key="1">
    <citation type="journal article" date="2018" name="Nat. Genet.">
        <title>The Rosa genome provides new insights in the design of modern roses.</title>
        <authorList>
            <person name="Bendahmane M."/>
        </authorList>
    </citation>
    <scope>NUCLEOTIDE SEQUENCE [LARGE SCALE GENOMIC DNA]</scope>
    <source>
        <strain evidence="9">cv. Old Blush</strain>
    </source>
</reference>
<dbReference type="InterPro" id="IPR027417">
    <property type="entry name" value="P-loop_NTPase"/>
</dbReference>
<dbReference type="GO" id="GO:0043531">
    <property type="term" value="F:ADP binding"/>
    <property type="evidence" value="ECO:0007669"/>
    <property type="project" value="InterPro"/>
</dbReference>
<dbReference type="GO" id="GO:0016787">
    <property type="term" value="F:hydrolase activity"/>
    <property type="evidence" value="ECO:0007669"/>
    <property type="project" value="UniProtKB-KW"/>
</dbReference>
<dbReference type="PRINTS" id="PR00364">
    <property type="entry name" value="DISEASERSIST"/>
</dbReference>
<evidence type="ECO:0000313" key="9">
    <source>
        <dbReference type="Proteomes" id="UP000238479"/>
    </source>
</evidence>
<dbReference type="AlphaFoldDB" id="A0A2P6S8Z4"/>
<dbReference type="FunFam" id="3.40.50.300:FF:001091">
    <property type="entry name" value="Probable disease resistance protein At1g61300"/>
    <property type="match status" value="1"/>
</dbReference>
<dbReference type="FunFam" id="1.10.10.10:FF:000322">
    <property type="entry name" value="Probable disease resistance protein At1g63360"/>
    <property type="match status" value="1"/>
</dbReference>
<keyword evidence="2" id="KW-0547">Nucleotide-binding</keyword>
<dbReference type="InterPro" id="IPR002182">
    <property type="entry name" value="NB-ARC"/>
</dbReference>
<dbReference type="InterPro" id="IPR038005">
    <property type="entry name" value="RX-like_CC"/>
</dbReference>
<dbReference type="GO" id="GO:0006952">
    <property type="term" value="P:defense response"/>
    <property type="evidence" value="ECO:0007669"/>
    <property type="project" value="UniProtKB-KW"/>
</dbReference>
<dbReference type="EMBL" id="PDCK01000039">
    <property type="protein sequence ID" value="PRQ55142.1"/>
    <property type="molecule type" value="Genomic_DNA"/>
</dbReference>
<dbReference type="InterPro" id="IPR042197">
    <property type="entry name" value="Apaf_helical"/>
</dbReference>
<dbReference type="SUPFAM" id="SSF52540">
    <property type="entry name" value="P-loop containing nucleoside triphosphate hydrolases"/>
    <property type="match status" value="1"/>
</dbReference>
<feature type="domain" description="Disease resistance protein winged helix" evidence="7">
    <location>
        <begin position="422"/>
        <end position="489"/>
    </location>
</feature>
<dbReference type="Gene3D" id="1.10.10.10">
    <property type="entry name" value="Winged helix-like DNA-binding domain superfamily/Winged helix DNA-binding domain"/>
    <property type="match status" value="1"/>
</dbReference>
<dbReference type="PANTHER" id="PTHR36766:SF51">
    <property type="entry name" value="DISEASE RESISTANCE RPP13-LIKE PROTEIN 1"/>
    <property type="match status" value="1"/>
</dbReference>
<dbReference type="PANTHER" id="PTHR36766">
    <property type="entry name" value="PLANT BROAD-SPECTRUM MILDEW RESISTANCE PROTEIN RPW8"/>
    <property type="match status" value="1"/>
</dbReference>
<dbReference type="OMA" id="RIDSIAM"/>
<organism evidence="8 9">
    <name type="scientific">Rosa chinensis</name>
    <name type="common">China rose</name>
    <dbReference type="NCBI Taxonomy" id="74649"/>
    <lineage>
        <taxon>Eukaryota</taxon>
        <taxon>Viridiplantae</taxon>
        <taxon>Streptophyta</taxon>
        <taxon>Embryophyta</taxon>
        <taxon>Tracheophyta</taxon>
        <taxon>Spermatophyta</taxon>
        <taxon>Magnoliopsida</taxon>
        <taxon>eudicotyledons</taxon>
        <taxon>Gunneridae</taxon>
        <taxon>Pentapetalae</taxon>
        <taxon>rosids</taxon>
        <taxon>fabids</taxon>
        <taxon>Rosales</taxon>
        <taxon>Rosaceae</taxon>
        <taxon>Rosoideae</taxon>
        <taxon>Rosoideae incertae sedis</taxon>
        <taxon>Rosa</taxon>
    </lineage>
</organism>
<evidence type="ECO:0000256" key="1">
    <source>
        <dbReference type="ARBA" id="ARBA00022737"/>
    </source>
</evidence>
<evidence type="ECO:0000313" key="8">
    <source>
        <dbReference type="EMBL" id="PRQ55142.1"/>
    </source>
</evidence>
<name>A0A2P6S8Z4_ROSCH</name>
<protein>
    <submittedName>
        <fullName evidence="8">Putative P-loop containing nucleoside triphosphate hydrolase</fullName>
    </submittedName>
</protein>
<evidence type="ECO:0000256" key="2">
    <source>
        <dbReference type="ARBA" id="ARBA00022741"/>
    </source>
</evidence>
<keyword evidence="4" id="KW-0067">ATP-binding</keyword>
<dbReference type="GO" id="GO:0005524">
    <property type="term" value="F:ATP binding"/>
    <property type="evidence" value="ECO:0007669"/>
    <property type="project" value="UniProtKB-KW"/>
</dbReference>
<keyword evidence="3" id="KW-0611">Plant defense</keyword>
<evidence type="ECO:0000259" key="6">
    <source>
        <dbReference type="Pfam" id="PF18052"/>
    </source>
</evidence>
<dbReference type="CDD" id="cd14798">
    <property type="entry name" value="RX-CC_like"/>
    <property type="match status" value="1"/>
</dbReference>
<proteinExistence type="predicted"/>
<keyword evidence="1" id="KW-0677">Repeat</keyword>
<comment type="caution">
    <text evidence="8">The sequence shown here is derived from an EMBL/GenBank/DDBJ whole genome shotgun (WGS) entry which is preliminary data.</text>
</comment>
<dbReference type="Proteomes" id="UP000238479">
    <property type="component" value="Chromosome 1"/>
</dbReference>
<dbReference type="Gene3D" id="1.20.5.4130">
    <property type="match status" value="1"/>
</dbReference>
<dbReference type="Gene3D" id="1.10.8.430">
    <property type="entry name" value="Helical domain of apoptotic protease-activating factors"/>
    <property type="match status" value="1"/>
</dbReference>
<keyword evidence="8" id="KW-0378">Hydrolase</keyword>
<evidence type="ECO:0000259" key="5">
    <source>
        <dbReference type="Pfam" id="PF00931"/>
    </source>
</evidence>
<evidence type="ECO:0000256" key="3">
    <source>
        <dbReference type="ARBA" id="ARBA00022821"/>
    </source>
</evidence>
<dbReference type="Gramene" id="PRQ55142">
    <property type="protein sequence ID" value="PRQ55142"/>
    <property type="gene ID" value="RchiOBHm_Chr1g0321351"/>
</dbReference>
<evidence type="ECO:0000256" key="4">
    <source>
        <dbReference type="ARBA" id="ARBA00022840"/>
    </source>
</evidence>
<keyword evidence="9" id="KW-1185">Reference proteome</keyword>
<dbReference type="Gene3D" id="3.40.50.300">
    <property type="entry name" value="P-loop containing nucleotide triphosphate hydrolases"/>
    <property type="match status" value="1"/>
</dbReference>
<feature type="domain" description="NB-ARC" evidence="5">
    <location>
        <begin position="166"/>
        <end position="337"/>
    </location>
</feature>
<sequence>MVAEVFLGAFLQLLLDRLTPHHDLLNLARLHGVDKKLKKWSPALSAIGAVLQDAEDKQLKSEAVKLWLDELKHLAFDMDDILDTFSTELLRRNVMNQQHAWLTSKVRGAKFNFNMNSEIKEISDRLVEISERKDLLGLNYVVNKCSQVWQRPPSSCVLDGPVVGRDDDKRKIVEVLLRDDQPSSVNFHVVAIVGMPGLGKTTIAGHVFNDDAMERFSPKVWVSVSDNFNLVRVTKAILESVTSARCDLEEFSQIQEILSKALASKKFLVVLDDVWNTCDYDLWAKLQSAFRGGALGSKVIVTTRDTQVAKMMRSIEVHNLGCMSDDDCWEVFGQHAFLNVENGRLQSFELFREKVVAKCGGLPLAARVLGGLLGCKEIDEWEEILNSKLWSLCDNSGILPVLKLSYHYLSSNLKRCFAYCSILPNDYEFGERQLILLWMAEGLIQQSHECKQLEDLGSNYFRELLSRSLFQRSSKNHSQFVMHDLVGDLSRWAAGDMCFRLEDKLDVRCSSKVRHSSYIPGQFDGVQKFKEFFEVC</sequence>